<sequence>MLSHNENELICRVGEQTPMGRSLRHYWTPFLQSSDLIEAGGDPRRIELLGQSFVAFRGEDGVIGLLDEGCCHRGASLALGRVEGCGIRCLFHGWKFAADGTLLETPNIADPRFRKRIRARAYPVREAGGLVWAYLGPKEFEPEFPRWNWLKLPAANRVNSLHVLDCNYVQVTEGLVDSAHLSILHADGVARASDLELDYGARVSAMGKDLLPRLEIQDDESGFRYAALRVRDGEPGLRDVRVTQFVAPYSVYNANGDIVTIMVPATDTRTLFFHVFWDEEKPIGEEPLRSRQLDFVGLDRSTLCSFGIALDSPEADRPGWHNGFHQDRAAMRAGRSFTGISGIVEEDAIMAIGSGPIRDRTLENLCPSDLAVAGLYRALLSVARAEPGWIVSAEQDDVVRGWTATLDEGRNWRDMTGPPQQPAPSHLQTA</sequence>
<dbReference type="InterPro" id="IPR015881">
    <property type="entry name" value="ARHD_Rieske_2Fe_2S"/>
</dbReference>
<dbReference type="SUPFAM" id="SSF50022">
    <property type="entry name" value="ISP domain"/>
    <property type="match status" value="1"/>
</dbReference>
<keyword evidence="4" id="KW-0408">Iron</keyword>
<dbReference type="InterPro" id="IPR036922">
    <property type="entry name" value="Rieske_2Fe-2S_sf"/>
</dbReference>
<dbReference type="Proteomes" id="UP000218934">
    <property type="component" value="Unassembled WGS sequence"/>
</dbReference>
<reference evidence="8 9" key="1">
    <citation type="submission" date="2017-09" db="EMBL/GenBank/DDBJ databases">
        <title>The Catabolism of 3,6-Dichlorosalicylic acid is Initiated by the Cytochrome P450 Monooxygenase DsmABC in Rhizorhabdus dicambivorans Ndbn-20.</title>
        <authorList>
            <person name="Na L."/>
        </authorList>
    </citation>
    <scope>NUCLEOTIDE SEQUENCE [LARGE SCALE GENOMIC DNA]</scope>
    <source>
        <strain evidence="8 9">Ndbn-20m</strain>
    </source>
</reference>
<accession>A0A2A4FVW6</accession>
<dbReference type="InterPro" id="IPR045623">
    <property type="entry name" value="LigXa_C"/>
</dbReference>
<dbReference type="GO" id="GO:0016491">
    <property type="term" value="F:oxidoreductase activity"/>
    <property type="evidence" value="ECO:0007669"/>
    <property type="project" value="UniProtKB-KW"/>
</dbReference>
<evidence type="ECO:0000256" key="3">
    <source>
        <dbReference type="ARBA" id="ARBA00023002"/>
    </source>
</evidence>
<dbReference type="PANTHER" id="PTHR21266:SF59">
    <property type="entry name" value="BLR4922 PROTEIN"/>
    <property type="match status" value="1"/>
</dbReference>
<dbReference type="GO" id="GO:0051537">
    <property type="term" value="F:2 iron, 2 sulfur cluster binding"/>
    <property type="evidence" value="ECO:0007669"/>
    <property type="project" value="UniProtKB-KW"/>
</dbReference>
<evidence type="ECO:0000256" key="1">
    <source>
        <dbReference type="ARBA" id="ARBA00022714"/>
    </source>
</evidence>
<dbReference type="InterPro" id="IPR017941">
    <property type="entry name" value="Rieske_2Fe-2S"/>
</dbReference>
<dbReference type="Pfam" id="PF19301">
    <property type="entry name" value="LigXa_C"/>
    <property type="match status" value="1"/>
</dbReference>
<evidence type="ECO:0000256" key="4">
    <source>
        <dbReference type="ARBA" id="ARBA00023004"/>
    </source>
</evidence>
<dbReference type="Pfam" id="PF00355">
    <property type="entry name" value="Rieske"/>
    <property type="match status" value="1"/>
</dbReference>
<keyword evidence="1" id="KW-0001">2Fe-2S</keyword>
<dbReference type="EMBL" id="NWUF01000007">
    <property type="protein sequence ID" value="PCE42589.1"/>
    <property type="molecule type" value="Genomic_DNA"/>
</dbReference>
<dbReference type="SUPFAM" id="SSF55961">
    <property type="entry name" value="Bet v1-like"/>
    <property type="match status" value="1"/>
</dbReference>
<proteinExistence type="predicted"/>
<dbReference type="InterPro" id="IPR050584">
    <property type="entry name" value="Cholesterol_7-desaturase"/>
</dbReference>
<name>A0A2A4FVW6_9SPHN</name>
<keyword evidence="2" id="KW-0479">Metal-binding</keyword>
<dbReference type="PROSITE" id="PS51296">
    <property type="entry name" value="RIESKE"/>
    <property type="match status" value="1"/>
</dbReference>
<keyword evidence="5" id="KW-0411">Iron-sulfur</keyword>
<comment type="caution">
    <text evidence="8">The sequence shown here is derived from an EMBL/GenBank/DDBJ whole genome shotgun (WGS) entry which is preliminary data.</text>
</comment>
<dbReference type="KEGG" id="rdi:CMV14_06835"/>
<evidence type="ECO:0000313" key="9">
    <source>
        <dbReference type="Proteomes" id="UP000218934"/>
    </source>
</evidence>
<evidence type="ECO:0000256" key="5">
    <source>
        <dbReference type="ARBA" id="ARBA00023014"/>
    </source>
</evidence>
<dbReference type="GO" id="GO:0005506">
    <property type="term" value="F:iron ion binding"/>
    <property type="evidence" value="ECO:0007669"/>
    <property type="project" value="InterPro"/>
</dbReference>
<dbReference type="PANTHER" id="PTHR21266">
    <property type="entry name" value="IRON-SULFUR DOMAIN CONTAINING PROTEIN"/>
    <property type="match status" value="1"/>
</dbReference>
<dbReference type="Gene3D" id="2.102.10.10">
    <property type="entry name" value="Rieske [2Fe-2S] iron-sulphur domain"/>
    <property type="match status" value="1"/>
</dbReference>
<organism evidence="8 9">
    <name type="scientific">Rhizorhabdus dicambivorans</name>
    <dbReference type="NCBI Taxonomy" id="1850238"/>
    <lineage>
        <taxon>Bacteria</taxon>
        <taxon>Pseudomonadati</taxon>
        <taxon>Pseudomonadota</taxon>
        <taxon>Alphaproteobacteria</taxon>
        <taxon>Sphingomonadales</taxon>
        <taxon>Sphingomonadaceae</taxon>
        <taxon>Rhizorhabdus</taxon>
    </lineage>
</organism>
<evidence type="ECO:0000313" key="8">
    <source>
        <dbReference type="EMBL" id="PCE42589.1"/>
    </source>
</evidence>
<keyword evidence="3" id="KW-0560">Oxidoreductase</keyword>
<dbReference type="RefSeq" id="WP_066960725.1">
    <property type="nucleotide sequence ID" value="NZ_CP023449.1"/>
</dbReference>
<dbReference type="AlphaFoldDB" id="A0A2A4FVW6"/>
<evidence type="ECO:0000256" key="2">
    <source>
        <dbReference type="ARBA" id="ARBA00022723"/>
    </source>
</evidence>
<dbReference type="PROSITE" id="PS00570">
    <property type="entry name" value="RING_HYDROXYL_ALPHA"/>
    <property type="match status" value="1"/>
</dbReference>
<protein>
    <submittedName>
        <fullName evidence="8">(2Fe-2S)-binding protein</fullName>
    </submittedName>
</protein>
<dbReference type="CDD" id="cd03479">
    <property type="entry name" value="Rieske_RO_Alpha_PhDO_like"/>
    <property type="match status" value="1"/>
</dbReference>
<keyword evidence="9" id="KW-1185">Reference proteome</keyword>
<dbReference type="OrthoDB" id="9800776at2"/>
<evidence type="ECO:0000259" key="7">
    <source>
        <dbReference type="PROSITE" id="PS51296"/>
    </source>
</evidence>
<feature type="region of interest" description="Disordered" evidence="6">
    <location>
        <begin position="409"/>
        <end position="430"/>
    </location>
</feature>
<evidence type="ECO:0000256" key="6">
    <source>
        <dbReference type="SAM" id="MobiDB-lite"/>
    </source>
</evidence>
<gene>
    <name evidence="8" type="ORF">COO09_09245</name>
</gene>
<feature type="domain" description="Rieske" evidence="7">
    <location>
        <begin position="27"/>
        <end position="133"/>
    </location>
</feature>